<feature type="domain" description="Helicase ATP-binding" evidence="8">
    <location>
        <begin position="207"/>
        <end position="380"/>
    </location>
</feature>
<dbReference type="Gene3D" id="3.40.50.300">
    <property type="entry name" value="P-loop containing nucleotide triphosphate hydrolases"/>
    <property type="match status" value="2"/>
</dbReference>
<dbReference type="Proteomes" id="UP000247409">
    <property type="component" value="Unassembled WGS sequence"/>
</dbReference>
<dbReference type="SMART" id="SM00490">
    <property type="entry name" value="HELICc"/>
    <property type="match status" value="1"/>
</dbReference>
<dbReference type="GO" id="GO:0005829">
    <property type="term" value="C:cytosol"/>
    <property type="evidence" value="ECO:0007669"/>
    <property type="project" value="TreeGrafter"/>
</dbReference>
<evidence type="ECO:0000313" key="12">
    <source>
        <dbReference type="Proteomes" id="UP000247409"/>
    </source>
</evidence>
<feature type="compositionally biased region" description="Basic residues" evidence="7">
    <location>
        <begin position="161"/>
        <end position="170"/>
    </location>
</feature>
<evidence type="ECO:0000256" key="2">
    <source>
        <dbReference type="ARBA" id="ARBA00022801"/>
    </source>
</evidence>
<dbReference type="InterPro" id="IPR050079">
    <property type="entry name" value="DEAD_box_RNA_helicase"/>
</dbReference>
<feature type="compositionally biased region" description="Basic and acidic residues" evidence="7">
    <location>
        <begin position="647"/>
        <end position="675"/>
    </location>
</feature>
<dbReference type="PROSITE" id="PS51192">
    <property type="entry name" value="HELICASE_ATP_BIND_1"/>
    <property type="match status" value="1"/>
</dbReference>
<feature type="compositionally biased region" description="Acidic residues" evidence="7">
    <location>
        <begin position="124"/>
        <end position="134"/>
    </location>
</feature>
<dbReference type="InterPro" id="IPR014001">
    <property type="entry name" value="Helicase_ATP-bd"/>
</dbReference>
<feature type="region of interest" description="Disordered" evidence="7">
    <location>
        <begin position="622"/>
        <end position="685"/>
    </location>
</feature>
<dbReference type="EMBL" id="NBIV01000337">
    <property type="protein sequence ID" value="PXF40240.1"/>
    <property type="molecule type" value="Genomic_DNA"/>
</dbReference>
<dbReference type="PROSITE" id="PS51194">
    <property type="entry name" value="HELICASE_CTER"/>
    <property type="match status" value="1"/>
</dbReference>
<dbReference type="InterPro" id="IPR001650">
    <property type="entry name" value="Helicase_C-like"/>
</dbReference>
<dbReference type="AlphaFoldDB" id="A0A2V3IGG3"/>
<evidence type="ECO:0000259" key="10">
    <source>
        <dbReference type="PROSITE" id="PS51195"/>
    </source>
</evidence>
<evidence type="ECO:0000256" key="7">
    <source>
        <dbReference type="SAM" id="MobiDB-lite"/>
    </source>
</evidence>
<dbReference type="InterPro" id="IPR014014">
    <property type="entry name" value="RNA_helicase_DEAD_Q_motif"/>
</dbReference>
<evidence type="ECO:0000256" key="4">
    <source>
        <dbReference type="ARBA" id="ARBA00022840"/>
    </source>
</evidence>
<feature type="compositionally biased region" description="Basic and acidic residues" evidence="7">
    <location>
        <begin position="622"/>
        <end position="640"/>
    </location>
</feature>
<dbReference type="GO" id="GO:0003724">
    <property type="term" value="F:RNA helicase activity"/>
    <property type="evidence" value="ECO:0007669"/>
    <property type="project" value="InterPro"/>
</dbReference>
<dbReference type="InterPro" id="IPR000629">
    <property type="entry name" value="RNA-helicase_DEAD-box_CS"/>
</dbReference>
<feature type="compositionally biased region" description="Basic and acidic residues" evidence="7">
    <location>
        <begin position="150"/>
        <end position="160"/>
    </location>
</feature>
<feature type="region of interest" description="Disordered" evidence="7">
    <location>
        <begin position="81"/>
        <end position="170"/>
    </location>
</feature>
<feature type="domain" description="Helicase C-terminal" evidence="9">
    <location>
        <begin position="406"/>
        <end position="557"/>
    </location>
</feature>
<evidence type="ECO:0000256" key="5">
    <source>
        <dbReference type="PROSITE-ProRule" id="PRU00552"/>
    </source>
</evidence>
<keyword evidence="3 6" id="KW-0347">Helicase</keyword>
<proteinExistence type="inferred from homology"/>
<evidence type="ECO:0000256" key="1">
    <source>
        <dbReference type="ARBA" id="ARBA00022741"/>
    </source>
</evidence>
<dbReference type="CDD" id="cd17947">
    <property type="entry name" value="DEADc_DDX27"/>
    <property type="match status" value="1"/>
</dbReference>
<dbReference type="Pfam" id="PF00271">
    <property type="entry name" value="Helicase_C"/>
    <property type="match status" value="1"/>
</dbReference>
<dbReference type="PROSITE" id="PS51195">
    <property type="entry name" value="Q_MOTIF"/>
    <property type="match status" value="1"/>
</dbReference>
<comment type="similarity">
    <text evidence="6">Belongs to the DEAD box helicase family.</text>
</comment>
<feature type="compositionally biased region" description="Basic residues" evidence="7">
    <location>
        <begin position="676"/>
        <end position="685"/>
    </location>
</feature>
<gene>
    <name evidence="11" type="ORF">BWQ96_10044</name>
</gene>
<dbReference type="CDD" id="cd18787">
    <property type="entry name" value="SF2_C_DEAD"/>
    <property type="match status" value="1"/>
</dbReference>
<feature type="compositionally biased region" description="Low complexity" evidence="7">
    <location>
        <begin position="85"/>
        <end position="94"/>
    </location>
</feature>
<name>A0A2V3IGG3_9FLOR</name>
<protein>
    <submittedName>
        <fullName evidence="11">DEAD-box ATP-dependent RNA helicase 28</fullName>
    </submittedName>
</protein>
<dbReference type="GO" id="GO:0003676">
    <property type="term" value="F:nucleic acid binding"/>
    <property type="evidence" value="ECO:0007669"/>
    <property type="project" value="InterPro"/>
</dbReference>
<dbReference type="InterPro" id="IPR027417">
    <property type="entry name" value="P-loop_NTPase"/>
</dbReference>
<evidence type="ECO:0000259" key="8">
    <source>
        <dbReference type="PROSITE" id="PS51192"/>
    </source>
</evidence>
<evidence type="ECO:0000256" key="6">
    <source>
        <dbReference type="RuleBase" id="RU000492"/>
    </source>
</evidence>
<dbReference type="Pfam" id="PF00270">
    <property type="entry name" value="DEAD"/>
    <property type="match status" value="1"/>
</dbReference>
<evidence type="ECO:0000313" key="11">
    <source>
        <dbReference type="EMBL" id="PXF40240.1"/>
    </source>
</evidence>
<dbReference type="PROSITE" id="PS00039">
    <property type="entry name" value="DEAD_ATP_HELICASE"/>
    <property type="match status" value="1"/>
</dbReference>
<accession>A0A2V3IGG3</accession>
<sequence>MEDADGFVRTLPDSADVGLSDDDSSELMFGSDDEVADGKPSAPFFEERTPAGWDLSDARKEAATLRPFQTSIDEKIRGALGRIGADAAPPSADDGLNKQSEKNGFDQGKTRDQNSEETNHGEEGDSYSESDTGEQTDAKPKLSKKSKSKQNKEPETDTPKAKKGRKRLRKEKAAAKTFDDLFLSKPLQKAVDVLEWTQPTPIQASAIPYILAGRDVCGSAVTGSGKTGAFVLPVLERLLQAGIDNSTRVIILLPTRELAAQCHSVVQSLAKYTSIRAALAVGGLSNKAQEVALRTHPHIIVATPGRLIDHMRNAHSFSLDDIEVLIMDEADRLLEMGFQAEVEQIVDATPSARQTLLFSATMNTQIKGLIKLSLQNPMNLNVDPMFDVAATLCQEFVKLRPAFENNKDALLFSLVTRTFKTRTIVFFRQKVTAHHFKILFGLTKLKAAELHGNLTQSQRLAALDNFREGSVDFLLCTDLAARGLDIAGVETVINYDMPGELKEYVHRVGRTARAGSDGRACSIVRTGSNDERKLLKSIGKRAQGKLVARVVPPAVIGKWRAWLDNLQPALKAVVKEEKQEKEMRLAEMELNKANNLMKHSDQIYARPARTWFQTEGEKMDEKAKARLDKGLPESAEEKSRRFVQQKKAFELEKRKRKRELADREESYSKQRADAKKSKRKKSRRR</sequence>
<evidence type="ECO:0000256" key="3">
    <source>
        <dbReference type="ARBA" id="ARBA00022806"/>
    </source>
</evidence>
<organism evidence="11 12">
    <name type="scientific">Gracilariopsis chorda</name>
    <dbReference type="NCBI Taxonomy" id="448386"/>
    <lineage>
        <taxon>Eukaryota</taxon>
        <taxon>Rhodophyta</taxon>
        <taxon>Florideophyceae</taxon>
        <taxon>Rhodymeniophycidae</taxon>
        <taxon>Gracilariales</taxon>
        <taxon>Gracilariaceae</taxon>
        <taxon>Gracilariopsis</taxon>
    </lineage>
</organism>
<comment type="caution">
    <text evidence="11">The sequence shown here is derived from an EMBL/GenBank/DDBJ whole genome shotgun (WGS) entry which is preliminary data.</text>
</comment>
<keyword evidence="2 6" id="KW-0378">Hydrolase</keyword>
<keyword evidence="1 6" id="KW-0547">Nucleotide-binding</keyword>
<dbReference type="PANTHER" id="PTHR47959:SF14">
    <property type="entry name" value="DEAD-BOX ATP-DEPENDENT RNA HELICASE 28"/>
    <property type="match status" value="1"/>
</dbReference>
<dbReference type="SUPFAM" id="SSF52540">
    <property type="entry name" value="P-loop containing nucleoside triphosphate hydrolases"/>
    <property type="match status" value="2"/>
</dbReference>
<feature type="compositionally biased region" description="Acidic residues" evidence="7">
    <location>
        <begin position="19"/>
        <end position="35"/>
    </location>
</feature>
<feature type="short sequence motif" description="Q motif" evidence="5">
    <location>
        <begin position="176"/>
        <end position="204"/>
    </location>
</feature>
<feature type="compositionally biased region" description="Basic and acidic residues" evidence="7">
    <location>
        <begin position="95"/>
        <end position="123"/>
    </location>
</feature>
<reference evidence="11 12" key="1">
    <citation type="journal article" date="2018" name="Mol. Biol. Evol.">
        <title>Analysis of the draft genome of the red seaweed Gracilariopsis chorda provides insights into genome size evolution in Rhodophyta.</title>
        <authorList>
            <person name="Lee J."/>
            <person name="Yang E.C."/>
            <person name="Graf L."/>
            <person name="Yang J.H."/>
            <person name="Qiu H."/>
            <person name="Zel Zion U."/>
            <person name="Chan C.X."/>
            <person name="Stephens T.G."/>
            <person name="Weber A.P.M."/>
            <person name="Boo G.H."/>
            <person name="Boo S.M."/>
            <person name="Kim K.M."/>
            <person name="Shin Y."/>
            <person name="Jung M."/>
            <person name="Lee S.J."/>
            <person name="Yim H.S."/>
            <person name="Lee J.H."/>
            <person name="Bhattacharya D."/>
            <person name="Yoon H.S."/>
        </authorList>
    </citation>
    <scope>NUCLEOTIDE SEQUENCE [LARGE SCALE GENOMIC DNA]</scope>
    <source>
        <strain evidence="11 12">SKKU-2015</strain>
        <tissue evidence="11">Whole body</tissue>
    </source>
</reference>
<dbReference type="STRING" id="448386.A0A2V3IGG3"/>
<dbReference type="InterPro" id="IPR011545">
    <property type="entry name" value="DEAD/DEAH_box_helicase_dom"/>
</dbReference>
<dbReference type="SMART" id="SM00487">
    <property type="entry name" value="DEXDc"/>
    <property type="match status" value="1"/>
</dbReference>
<keyword evidence="12" id="KW-1185">Reference proteome</keyword>
<dbReference type="PANTHER" id="PTHR47959">
    <property type="entry name" value="ATP-DEPENDENT RNA HELICASE RHLE-RELATED"/>
    <property type="match status" value="1"/>
</dbReference>
<feature type="region of interest" description="Disordered" evidence="7">
    <location>
        <begin position="1"/>
        <end position="53"/>
    </location>
</feature>
<dbReference type="OrthoDB" id="10259843at2759"/>
<dbReference type="GO" id="GO:0016787">
    <property type="term" value="F:hydrolase activity"/>
    <property type="evidence" value="ECO:0007669"/>
    <property type="project" value="UniProtKB-KW"/>
</dbReference>
<dbReference type="GO" id="GO:0005524">
    <property type="term" value="F:ATP binding"/>
    <property type="evidence" value="ECO:0007669"/>
    <property type="project" value="UniProtKB-KW"/>
</dbReference>
<keyword evidence="4 6" id="KW-0067">ATP-binding</keyword>
<evidence type="ECO:0000259" key="9">
    <source>
        <dbReference type="PROSITE" id="PS51194"/>
    </source>
</evidence>
<feature type="domain" description="DEAD-box RNA helicase Q" evidence="10">
    <location>
        <begin position="176"/>
        <end position="204"/>
    </location>
</feature>